<dbReference type="PANTHER" id="PTHR12815:SF42">
    <property type="entry name" value="BACTERIAL SURFACE ANTIGEN (D15) DOMAIN-CONTAINING PROTEIN"/>
    <property type="match status" value="1"/>
</dbReference>
<feature type="compositionally biased region" description="Basic residues" evidence="4">
    <location>
        <begin position="9"/>
        <end position="19"/>
    </location>
</feature>
<reference evidence="7 8" key="1">
    <citation type="submission" date="2019-03" db="EMBL/GenBank/DDBJ databases">
        <title>Genomic Encyclopedia of Type Strains, Phase IV (KMG-IV): sequencing the most valuable type-strain genomes for metagenomic binning, comparative biology and taxonomic classification.</title>
        <authorList>
            <person name="Goeker M."/>
        </authorList>
    </citation>
    <scope>NUCLEOTIDE SEQUENCE [LARGE SCALE GENOMIC DNA]</scope>
    <source>
        <strain evidence="7 8">DSM 2132</strain>
    </source>
</reference>
<evidence type="ECO:0000313" key="7">
    <source>
        <dbReference type="EMBL" id="TCP38298.1"/>
    </source>
</evidence>
<evidence type="ECO:0000256" key="1">
    <source>
        <dbReference type="ARBA" id="ARBA00004370"/>
    </source>
</evidence>
<keyword evidence="2" id="KW-1134">Transmembrane beta strand</keyword>
<accession>A0A4R2PTF9</accession>
<dbReference type="AlphaFoldDB" id="A0A4R2PTF9"/>
<evidence type="ECO:0000256" key="2">
    <source>
        <dbReference type="ARBA" id="ARBA00022452"/>
    </source>
</evidence>
<keyword evidence="8" id="KW-1185">Reference proteome</keyword>
<dbReference type="InterPro" id="IPR039910">
    <property type="entry name" value="D15-like"/>
</dbReference>
<feature type="region of interest" description="Disordered" evidence="4">
    <location>
        <begin position="47"/>
        <end position="80"/>
    </location>
</feature>
<dbReference type="Gene3D" id="2.40.160.50">
    <property type="entry name" value="membrane protein fhac: a member of the omp85/tpsb transporter family"/>
    <property type="match status" value="1"/>
</dbReference>
<feature type="domain" description="Bacterial surface antigen (D15)" evidence="6">
    <location>
        <begin position="419"/>
        <end position="710"/>
    </location>
</feature>
<evidence type="ECO:0000259" key="6">
    <source>
        <dbReference type="Pfam" id="PF01103"/>
    </source>
</evidence>
<proteinExistence type="predicted"/>
<evidence type="ECO:0000313" key="8">
    <source>
        <dbReference type="Proteomes" id="UP000295399"/>
    </source>
</evidence>
<gene>
    <name evidence="7" type="ORF">EV659_101197</name>
</gene>
<dbReference type="InParanoid" id="A0A4R2PTF9"/>
<organism evidence="7 8">
    <name type="scientific">Rhodothalassium salexigens DSM 2132</name>
    <dbReference type="NCBI Taxonomy" id="1188247"/>
    <lineage>
        <taxon>Bacteria</taxon>
        <taxon>Pseudomonadati</taxon>
        <taxon>Pseudomonadota</taxon>
        <taxon>Alphaproteobacteria</taxon>
        <taxon>Rhodothalassiales</taxon>
        <taxon>Rhodothalassiaceae</taxon>
        <taxon>Rhodothalassium</taxon>
    </lineage>
</organism>
<name>A0A4R2PTF9_RHOSA</name>
<sequence length="710" mass="75778">MTCLLFSSRRSRADHRRPGPARAPSSPAVACAGLALSLLLAGCAGGADRPEPAAQTQTQTQAQTRAKSNTQAREASRDDSSARGFRYGFELQGVENIGLKQQLLSASALQRQRSERLLSFATLQSRLRDDLNALSSVLRSQGYYGARLTGRVRRQERRPVAEIVVAPGPRYAYADPVLAFEGDTRPPDEVVAALRQRLTVKADAPALAKPVIDSQGRLARALPELGYPFAEVAGRDVVVDHAVRTLAVTYRIASGPRAAFGATRFDGLTSIDPAYLDRLKPWQPGAVYDQDQADLYQRRLSRTGLFDLIEVNARRPDTPAGADQDGPDDGGGGAAGSGSPVATGRGDSTGAAPTKTPDAGTDTAAGQAAGQRVARAAGDRVPATMVVTATEAQHRTISTGAGYATTTGFEADVTWEHRNWLGAGERLRLTGRGAQISQALTAEFTKPHFRRLNQSLLANLGFKRQDTDAFTERTATVGVGLDRQLTRRWSIGASADLTYSDITQSGVRDQFGLAALPINARYDGTDSLLNPVDGYRVTVRTAPNLGVGGSTFFFERNEILASAYWPLDAAAHWVVAARTRLGSLVGADTDTIPANRRFFAGGGGSIRGFGFQDVGPKDAEGDPVGGRSVAEAGLELRWRFAETFGLVPFVEAGNVYDDTLPGFGSVKAGAGLGVRYYTSFGPIRFDVATPINPGPDDRRVQFYISIGQSF</sequence>
<feature type="chain" id="PRO_5020506426" evidence="5">
    <location>
        <begin position="47"/>
        <end position="710"/>
    </location>
</feature>
<evidence type="ECO:0000256" key="3">
    <source>
        <dbReference type="ARBA" id="ARBA00023136"/>
    </source>
</evidence>
<feature type="compositionally biased region" description="Low complexity" evidence="4">
    <location>
        <begin position="337"/>
        <end position="378"/>
    </location>
</feature>
<dbReference type="Pfam" id="PF01103">
    <property type="entry name" value="Omp85"/>
    <property type="match status" value="1"/>
</dbReference>
<protein>
    <submittedName>
        <fullName evidence="7">Translocation and assembly module TamA</fullName>
    </submittedName>
</protein>
<dbReference type="InterPro" id="IPR000184">
    <property type="entry name" value="Bac_surfAg_D15"/>
</dbReference>
<dbReference type="PANTHER" id="PTHR12815">
    <property type="entry name" value="SORTING AND ASSEMBLY MACHINERY SAMM50 PROTEIN FAMILY MEMBER"/>
    <property type="match status" value="1"/>
</dbReference>
<dbReference type="Gene3D" id="3.10.20.310">
    <property type="entry name" value="membrane protein fhac"/>
    <property type="match status" value="1"/>
</dbReference>
<feature type="region of interest" description="Disordered" evidence="4">
    <location>
        <begin position="311"/>
        <end position="378"/>
    </location>
</feature>
<feature type="region of interest" description="Disordered" evidence="4">
    <location>
        <begin position="7"/>
        <end position="26"/>
    </location>
</feature>
<dbReference type="Proteomes" id="UP000295399">
    <property type="component" value="Unassembled WGS sequence"/>
</dbReference>
<dbReference type="EMBL" id="SLXO01000001">
    <property type="protein sequence ID" value="TCP38298.1"/>
    <property type="molecule type" value="Genomic_DNA"/>
</dbReference>
<feature type="compositionally biased region" description="Low complexity" evidence="4">
    <location>
        <begin position="53"/>
        <end position="66"/>
    </location>
</feature>
<keyword evidence="5" id="KW-0732">Signal</keyword>
<keyword evidence="2" id="KW-0812">Transmembrane</keyword>
<comment type="caution">
    <text evidence="7">The sequence shown here is derived from an EMBL/GenBank/DDBJ whole genome shotgun (WGS) entry which is preliminary data.</text>
</comment>
<evidence type="ECO:0000256" key="4">
    <source>
        <dbReference type="SAM" id="MobiDB-lite"/>
    </source>
</evidence>
<feature type="signal peptide" evidence="5">
    <location>
        <begin position="1"/>
        <end position="46"/>
    </location>
</feature>
<keyword evidence="3" id="KW-0472">Membrane</keyword>
<comment type="subcellular location">
    <subcellularLocation>
        <location evidence="1">Membrane</location>
    </subcellularLocation>
</comment>
<evidence type="ECO:0000256" key="5">
    <source>
        <dbReference type="SAM" id="SignalP"/>
    </source>
</evidence>
<dbReference type="GO" id="GO:0019867">
    <property type="term" value="C:outer membrane"/>
    <property type="evidence" value="ECO:0007669"/>
    <property type="project" value="InterPro"/>
</dbReference>
<dbReference type="FunCoup" id="A0A4R2PTF9">
    <property type="interactions" value="73"/>
</dbReference>